<evidence type="ECO:0000256" key="1">
    <source>
        <dbReference type="SAM" id="MobiDB-lite"/>
    </source>
</evidence>
<evidence type="ECO:0000313" key="3">
    <source>
        <dbReference type="Proteomes" id="UP000274556"/>
    </source>
</evidence>
<dbReference type="Gene3D" id="3.40.50.300">
    <property type="entry name" value="P-loop containing nucleotide triphosphate hydrolases"/>
    <property type="match status" value="1"/>
</dbReference>
<feature type="region of interest" description="Disordered" evidence="1">
    <location>
        <begin position="690"/>
        <end position="716"/>
    </location>
</feature>
<name>A0A495VDF7_9GAMM</name>
<proteinExistence type="predicted"/>
<dbReference type="Proteomes" id="UP000274556">
    <property type="component" value="Unassembled WGS sequence"/>
</dbReference>
<protein>
    <recommendedName>
        <fullName evidence="4">AAA ATPase-like protein</fullName>
    </recommendedName>
</protein>
<dbReference type="RefSeq" id="WP_120799359.1">
    <property type="nucleotide sequence ID" value="NZ_RBXL01000001.1"/>
</dbReference>
<dbReference type="AlphaFoldDB" id="A0A495VDF7"/>
<evidence type="ECO:0008006" key="4">
    <source>
        <dbReference type="Google" id="ProtNLM"/>
    </source>
</evidence>
<reference evidence="2 3" key="1">
    <citation type="submission" date="2018-10" db="EMBL/GenBank/DDBJ databases">
        <title>Genomic Encyclopedia of Archaeal and Bacterial Type Strains, Phase II (KMG-II): from individual species to whole genera.</title>
        <authorList>
            <person name="Goeker M."/>
        </authorList>
    </citation>
    <scope>NUCLEOTIDE SEQUENCE [LARGE SCALE GENOMIC DNA]</scope>
    <source>
        <strain evidence="2 3">DSM 235</strain>
    </source>
</reference>
<dbReference type="SUPFAM" id="SSF52540">
    <property type="entry name" value="P-loop containing nucleoside triphosphate hydrolases"/>
    <property type="match status" value="1"/>
</dbReference>
<organism evidence="2 3">
    <name type="scientific">Thiocapsa rosea</name>
    <dbReference type="NCBI Taxonomy" id="69360"/>
    <lineage>
        <taxon>Bacteria</taxon>
        <taxon>Pseudomonadati</taxon>
        <taxon>Pseudomonadota</taxon>
        <taxon>Gammaproteobacteria</taxon>
        <taxon>Chromatiales</taxon>
        <taxon>Chromatiaceae</taxon>
        <taxon>Thiocapsa</taxon>
    </lineage>
</organism>
<keyword evidence="3" id="KW-1185">Reference proteome</keyword>
<gene>
    <name evidence="2" type="ORF">BDD21_4947</name>
</gene>
<evidence type="ECO:0000313" key="2">
    <source>
        <dbReference type="EMBL" id="RKT47379.1"/>
    </source>
</evidence>
<sequence>MNETLGGIYNPQAIPENEFLGRYSVRLELTDKLLRMILASGAEDDPEHTIVQGQRGQGKSSLLRRIQIALRDNQETCDWLIPLLFREELYGVTSLCRLWEEAATLLCGRPGFEGLPDAIESVWETPHYEKDCYLMLDRALADQGVRLVLLIDNIGDLFGKLKRPEQQRLREILHTTKRIQIVGASTAMLEQHYDHGAPFYQFFREINLPGLSGEEALTLLRHLGTPEQQARMEEVISQTPERIETLRRLTAGVPRTLVLLFEILLDRDGNAFRDLELLLDRVTPLYKHRMDDLPTQQQAIVDAVALGWDALSTGEIARATRLPSKQVAAQLKQLERSNVIHREPTSTKNNLYRLAERFFNIWYLMRHGRPGDRRRALWLVRFLEIWCSPDDLRERAFGHLAMLADALLAPEHAWFMTEALRGAGLDLDTEDRLVKATREYLPEDLRGHLGPSIAELVEERESDLPSDFRPLFDRERMAAMDRPELIEYVTNASKLLDEIVSTMTAIVTPMLGHLERGDLDAESAHLEMLEDLVAPERYDIYPGIVEFRKWMVRRTADIRNSILELNSMLRKFSIRDTVLALAMLRVWGQEFTEAFEMLESRLASLDLDAEASVITLLLTLLLAAEQTAYVRRLFEDEAFAAYRFKDRFKPHYFALLAELGESRADDFKRMGPELAQTVEEIRANVVQWRKSMDRPPDQPVKVPRLEKTGNDKQPSL</sequence>
<accession>A0A495VDF7</accession>
<comment type="caution">
    <text evidence="2">The sequence shown here is derived from an EMBL/GenBank/DDBJ whole genome shotgun (WGS) entry which is preliminary data.</text>
</comment>
<dbReference type="EMBL" id="RBXL01000001">
    <property type="protein sequence ID" value="RKT47379.1"/>
    <property type="molecule type" value="Genomic_DNA"/>
</dbReference>
<dbReference type="OrthoDB" id="9204495at2"/>
<dbReference type="InterPro" id="IPR027417">
    <property type="entry name" value="P-loop_NTPase"/>
</dbReference>